<dbReference type="OrthoDB" id="477505at2"/>
<keyword evidence="2" id="KW-1185">Reference proteome</keyword>
<dbReference type="Proteomes" id="UP000010472">
    <property type="component" value="Chromosome"/>
</dbReference>
<dbReference type="EMBL" id="CP003620">
    <property type="protein sequence ID" value="AFZ12539.1"/>
    <property type="molecule type" value="Genomic_DNA"/>
</dbReference>
<dbReference type="STRING" id="1173022.Cri9333_1650"/>
<evidence type="ECO:0000313" key="2">
    <source>
        <dbReference type="Proteomes" id="UP000010472"/>
    </source>
</evidence>
<accession>K9VYE1</accession>
<organism evidence="1 2">
    <name type="scientific">Crinalium epipsammum PCC 9333</name>
    <dbReference type="NCBI Taxonomy" id="1173022"/>
    <lineage>
        <taxon>Bacteria</taxon>
        <taxon>Bacillati</taxon>
        <taxon>Cyanobacteriota</taxon>
        <taxon>Cyanophyceae</taxon>
        <taxon>Gomontiellales</taxon>
        <taxon>Gomontiellaceae</taxon>
        <taxon>Crinalium</taxon>
    </lineage>
</organism>
<sequence length="442" mass="51014">MTQASDLLDNIYNAFDPFRPLPPGHPAYVDCTEVRGDGDILVNLGNQIRRSKRMTCQLYAGHRGAGKSTELLRLKEYLKKQNFCVVYFAADEEDIDPEDAQYTDILLACTRHLLEDLKGTTPQPVLNWLKDRWQELKDLALTKIEFDTLSVEAQISQFSKLTANLRAVPSLRAKIREQINPHTVTLIKALNEFIAEAKKKLPSGCNHIVVIADNLDRIVPITKEDGRTNHDEIFLDRSEQLQALDCHLIYTVPISMVYSNRAVDLKDTYSDPEILPMIMVQTPEGKIYESGFKKIQEVIDRRVKLFDPNLSLETEVFDSQDTLERICLMSGGHVRNLLLLMQEAINRLDTLPITAQAVQKAITRVRDTYRRNVEHDEWSILATVSKSKQILNDSQHRKLLFNRCILEYRYFDNEEEMQCWYDVHPLIKEIKEFKQVLAKLEP</sequence>
<dbReference type="RefSeq" id="WP_015202660.1">
    <property type="nucleotide sequence ID" value="NC_019753.1"/>
</dbReference>
<evidence type="ECO:0000313" key="1">
    <source>
        <dbReference type="EMBL" id="AFZ12539.1"/>
    </source>
</evidence>
<dbReference type="KEGG" id="cep:Cri9333_1650"/>
<dbReference type="SUPFAM" id="SSF52540">
    <property type="entry name" value="P-loop containing nucleoside triphosphate hydrolases"/>
    <property type="match status" value="1"/>
</dbReference>
<dbReference type="eggNOG" id="COG4928">
    <property type="taxonomic scope" value="Bacteria"/>
</dbReference>
<proteinExistence type="predicted"/>
<dbReference type="InterPro" id="IPR027417">
    <property type="entry name" value="P-loop_NTPase"/>
</dbReference>
<name>K9VYE1_9CYAN</name>
<gene>
    <name evidence="1" type="ORF">Cri9333_1650</name>
</gene>
<reference evidence="1 2" key="1">
    <citation type="submission" date="2012-06" db="EMBL/GenBank/DDBJ databases">
        <title>Finished chromosome of genome of Crinalium epipsammum PCC 9333.</title>
        <authorList>
            <consortium name="US DOE Joint Genome Institute"/>
            <person name="Gugger M."/>
            <person name="Coursin T."/>
            <person name="Rippka R."/>
            <person name="Tandeau De Marsac N."/>
            <person name="Huntemann M."/>
            <person name="Wei C.-L."/>
            <person name="Han J."/>
            <person name="Detter J.C."/>
            <person name="Han C."/>
            <person name="Tapia R."/>
            <person name="Davenport K."/>
            <person name="Daligault H."/>
            <person name="Erkkila T."/>
            <person name="Gu W."/>
            <person name="Munk A.C.C."/>
            <person name="Teshima H."/>
            <person name="Xu Y."/>
            <person name="Chain P."/>
            <person name="Chen A."/>
            <person name="Krypides N."/>
            <person name="Mavromatis K."/>
            <person name="Markowitz V."/>
            <person name="Szeto E."/>
            <person name="Ivanova N."/>
            <person name="Mikhailova N."/>
            <person name="Ovchinnikova G."/>
            <person name="Pagani I."/>
            <person name="Pati A."/>
            <person name="Goodwin L."/>
            <person name="Peters L."/>
            <person name="Pitluck S."/>
            <person name="Woyke T."/>
            <person name="Kerfeld C."/>
        </authorList>
    </citation>
    <scope>NUCLEOTIDE SEQUENCE [LARGE SCALE GENOMIC DNA]</scope>
    <source>
        <strain evidence="1 2">PCC 9333</strain>
    </source>
</reference>
<dbReference type="PATRIC" id="fig|1173022.3.peg.1782"/>
<dbReference type="AlphaFoldDB" id="K9VYE1"/>
<protein>
    <submittedName>
        <fullName evidence="1">Uncharacterized protein</fullName>
    </submittedName>
</protein>
<dbReference type="HOGENOM" id="CLU_041246_1_0_3"/>